<evidence type="ECO:0000313" key="8">
    <source>
        <dbReference type="EMBL" id="KAH7032833.1"/>
    </source>
</evidence>
<dbReference type="GO" id="GO:1902584">
    <property type="term" value="P:positive regulation of response to water deprivation"/>
    <property type="evidence" value="ECO:0007669"/>
    <property type="project" value="UniProtKB-ARBA"/>
</dbReference>
<dbReference type="GO" id="GO:0033993">
    <property type="term" value="P:response to lipid"/>
    <property type="evidence" value="ECO:0007669"/>
    <property type="project" value="UniProtKB-ARBA"/>
</dbReference>
<evidence type="ECO:0000256" key="3">
    <source>
        <dbReference type="ARBA" id="ARBA00023125"/>
    </source>
</evidence>
<evidence type="ECO:0000256" key="4">
    <source>
        <dbReference type="ARBA" id="ARBA00023242"/>
    </source>
</evidence>
<dbReference type="InterPro" id="IPR050560">
    <property type="entry name" value="MYB_TF"/>
</dbReference>
<dbReference type="FunFam" id="1.10.10.60:FF:000355">
    <property type="entry name" value="Transcription factor MYB124"/>
    <property type="match status" value="1"/>
</dbReference>
<feature type="domain" description="HTH myb-type" evidence="7">
    <location>
        <begin position="57"/>
        <end position="107"/>
    </location>
</feature>
<dbReference type="Gene3D" id="1.10.10.60">
    <property type="entry name" value="Homeodomain-like"/>
    <property type="match status" value="2"/>
</dbReference>
<dbReference type="CDD" id="cd00167">
    <property type="entry name" value="SANT"/>
    <property type="match status" value="2"/>
</dbReference>
<keyword evidence="2" id="KW-0677">Repeat</keyword>
<protein>
    <submittedName>
        <fullName evidence="8">Homeodomain-like protein</fullName>
    </submittedName>
</protein>
<comment type="subcellular location">
    <subcellularLocation>
        <location evidence="1">Nucleus</location>
    </subcellularLocation>
</comment>
<proteinExistence type="predicted"/>
<dbReference type="Proteomes" id="UP000756346">
    <property type="component" value="Unassembled WGS sequence"/>
</dbReference>
<feature type="domain" description="Myb-like" evidence="6">
    <location>
        <begin position="1"/>
        <end position="52"/>
    </location>
</feature>
<dbReference type="GO" id="GO:1902806">
    <property type="term" value="P:regulation of cell cycle G1/S phase transition"/>
    <property type="evidence" value="ECO:0007669"/>
    <property type="project" value="UniProtKB-ARBA"/>
</dbReference>
<feature type="domain" description="Myb-like" evidence="6">
    <location>
        <begin position="53"/>
        <end position="103"/>
    </location>
</feature>
<dbReference type="OrthoDB" id="2143914at2759"/>
<sequence>MSSQRRGPWSQKEDHLLMHLVSMSGPLNWVRISQELTSRTPKQCRERYHQNLKPTLNHEPITPEEGVMIERLVEQMGKRWAEIARKLHNRSDNAVKNWWNGSMNRRKRMVGRRRNSSYEDHHDGMGYTRAAPPPSLRLATFSQQPQYHQQPHYPQHHHHHHIHTEPAYSGHYMPSAWSRHHGMPSPSAVSPGGESVDGVPSLVSDAGSVYATSPKSTVISETPIELPPLRIGESASPVTPSFSCSPKLHSFASGHDQLRLPPIKPQADSRSQLPTAPNSPVFLQRTPQSEEWVAPRDSRMKMSSLLS</sequence>
<dbReference type="GO" id="GO:0005634">
    <property type="term" value="C:nucleus"/>
    <property type="evidence" value="ECO:0007669"/>
    <property type="project" value="UniProtKB-SubCell"/>
</dbReference>
<name>A0A9P9BRK5_9PEZI</name>
<keyword evidence="3 8" id="KW-0238">DNA-binding</keyword>
<dbReference type="InterPro" id="IPR009057">
    <property type="entry name" value="Homeodomain-like_sf"/>
</dbReference>
<keyword evidence="4" id="KW-0539">Nucleus</keyword>
<feature type="region of interest" description="Disordered" evidence="5">
    <location>
        <begin position="179"/>
        <end position="200"/>
    </location>
</feature>
<dbReference type="PROSITE" id="PS50090">
    <property type="entry name" value="MYB_LIKE"/>
    <property type="match status" value="2"/>
</dbReference>
<accession>A0A9P9BRK5</accession>
<evidence type="ECO:0000256" key="2">
    <source>
        <dbReference type="ARBA" id="ARBA00022737"/>
    </source>
</evidence>
<feature type="compositionally biased region" description="Polar residues" evidence="5">
    <location>
        <begin position="268"/>
        <end position="278"/>
    </location>
</feature>
<dbReference type="GeneID" id="70183060"/>
<feature type="domain" description="HTH myb-type" evidence="7">
    <location>
        <begin position="1"/>
        <end position="56"/>
    </location>
</feature>
<evidence type="ECO:0000256" key="1">
    <source>
        <dbReference type="ARBA" id="ARBA00004123"/>
    </source>
</evidence>
<dbReference type="RefSeq" id="XP_046013665.1">
    <property type="nucleotide sequence ID" value="XM_046153514.1"/>
</dbReference>
<dbReference type="GO" id="GO:0045944">
    <property type="term" value="P:positive regulation of transcription by RNA polymerase II"/>
    <property type="evidence" value="ECO:0007669"/>
    <property type="project" value="TreeGrafter"/>
</dbReference>
<comment type="caution">
    <text evidence="8">The sequence shown here is derived from an EMBL/GenBank/DDBJ whole genome shotgun (WGS) entry which is preliminary data.</text>
</comment>
<dbReference type="AlphaFoldDB" id="A0A9P9BRK5"/>
<reference evidence="8" key="1">
    <citation type="journal article" date="2021" name="Nat. Commun.">
        <title>Genetic determinants of endophytism in the Arabidopsis root mycobiome.</title>
        <authorList>
            <person name="Mesny F."/>
            <person name="Miyauchi S."/>
            <person name="Thiergart T."/>
            <person name="Pickel B."/>
            <person name="Atanasova L."/>
            <person name="Karlsson M."/>
            <person name="Huettel B."/>
            <person name="Barry K.W."/>
            <person name="Haridas S."/>
            <person name="Chen C."/>
            <person name="Bauer D."/>
            <person name="Andreopoulos W."/>
            <person name="Pangilinan J."/>
            <person name="LaButti K."/>
            <person name="Riley R."/>
            <person name="Lipzen A."/>
            <person name="Clum A."/>
            <person name="Drula E."/>
            <person name="Henrissat B."/>
            <person name="Kohler A."/>
            <person name="Grigoriev I.V."/>
            <person name="Martin F.M."/>
            <person name="Hacquard S."/>
        </authorList>
    </citation>
    <scope>NUCLEOTIDE SEQUENCE</scope>
    <source>
        <strain evidence="8">MPI-CAGE-CH-0230</strain>
    </source>
</reference>
<dbReference type="PROSITE" id="PS51294">
    <property type="entry name" value="HTH_MYB"/>
    <property type="match status" value="2"/>
</dbReference>
<dbReference type="GO" id="GO:0050891">
    <property type="term" value="P:multicellular organismal-level water homeostasis"/>
    <property type="evidence" value="ECO:0007669"/>
    <property type="project" value="UniProtKB-ARBA"/>
</dbReference>
<feature type="region of interest" description="Disordered" evidence="5">
    <location>
        <begin position="253"/>
        <end position="307"/>
    </location>
</feature>
<dbReference type="GO" id="GO:1901002">
    <property type="term" value="P:positive regulation of response to salt stress"/>
    <property type="evidence" value="ECO:0007669"/>
    <property type="project" value="UniProtKB-ARBA"/>
</dbReference>
<dbReference type="InterPro" id="IPR017930">
    <property type="entry name" value="Myb_dom"/>
</dbReference>
<keyword evidence="8" id="KW-0371">Homeobox</keyword>
<dbReference type="GO" id="GO:0000278">
    <property type="term" value="P:mitotic cell cycle"/>
    <property type="evidence" value="ECO:0007669"/>
    <property type="project" value="TreeGrafter"/>
</dbReference>
<evidence type="ECO:0000259" key="6">
    <source>
        <dbReference type="PROSITE" id="PS50090"/>
    </source>
</evidence>
<evidence type="ECO:0000313" key="9">
    <source>
        <dbReference type="Proteomes" id="UP000756346"/>
    </source>
</evidence>
<dbReference type="SMART" id="SM00717">
    <property type="entry name" value="SANT"/>
    <property type="match status" value="2"/>
</dbReference>
<dbReference type="GO" id="GO:2000037">
    <property type="term" value="P:regulation of stomatal complex patterning"/>
    <property type="evidence" value="ECO:0007669"/>
    <property type="project" value="UniProtKB-ARBA"/>
</dbReference>
<feature type="region of interest" description="Disordered" evidence="5">
    <location>
        <begin position="148"/>
        <end position="167"/>
    </location>
</feature>
<keyword evidence="9" id="KW-1185">Reference proteome</keyword>
<gene>
    <name evidence="8" type="ORF">B0I36DRAFT_320122</name>
</gene>
<dbReference type="PANTHER" id="PTHR45614:SF25">
    <property type="entry name" value="MYB PROTEIN"/>
    <property type="match status" value="1"/>
</dbReference>
<dbReference type="GO" id="GO:0000978">
    <property type="term" value="F:RNA polymerase II cis-regulatory region sequence-specific DNA binding"/>
    <property type="evidence" value="ECO:0007669"/>
    <property type="project" value="TreeGrafter"/>
</dbReference>
<evidence type="ECO:0000256" key="5">
    <source>
        <dbReference type="SAM" id="MobiDB-lite"/>
    </source>
</evidence>
<organism evidence="8 9">
    <name type="scientific">Microdochium trichocladiopsis</name>
    <dbReference type="NCBI Taxonomy" id="1682393"/>
    <lineage>
        <taxon>Eukaryota</taxon>
        <taxon>Fungi</taxon>
        <taxon>Dikarya</taxon>
        <taxon>Ascomycota</taxon>
        <taxon>Pezizomycotina</taxon>
        <taxon>Sordariomycetes</taxon>
        <taxon>Xylariomycetidae</taxon>
        <taxon>Xylariales</taxon>
        <taxon>Microdochiaceae</taxon>
        <taxon>Microdochium</taxon>
    </lineage>
</organism>
<dbReference type="InterPro" id="IPR001005">
    <property type="entry name" value="SANT/Myb"/>
</dbReference>
<evidence type="ECO:0000259" key="7">
    <source>
        <dbReference type="PROSITE" id="PS51294"/>
    </source>
</evidence>
<dbReference type="GO" id="GO:0000981">
    <property type="term" value="F:DNA-binding transcription factor activity, RNA polymerase II-specific"/>
    <property type="evidence" value="ECO:0007669"/>
    <property type="project" value="TreeGrafter"/>
</dbReference>
<dbReference type="SUPFAM" id="SSF46689">
    <property type="entry name" value="Homeodomain-like"/>
    <property type="match status" value="1"/>
</dbReference>
<dbReference type="PANTHER" id="PTHR45614">
    <property type="entry name" value="MYB PROTEIN-RELATED"/>
    <property type="match status" value="1"/>
</dbReference>
<feature type="region of interest" description="Disordered" evidence="5">
    <location>
        <begin position="109"/>
        <end position="128"/>
    </location>
</feature>
<dbReference type="GO" id="GO:0032875">
    <property type="term" value="P:regulation of DNA endoreduplication"/>
    <property type="evidence" value="ECO:0007669"/>
    <property type="project" value="UniProtKB-ARBA"/>
</dbReference>
<dbReference type="Pfam" id="PF13921">
    <property type="entry name" value="Myb_DNA-bind_6"/>
    <property type="match status" value="1"/>
</dbReference>
<dbReference type="EMBL" id="JAGTJQ010000004">
    <property type="protein sequence ID" value="KAH7032833.1"/>
    <property type="molecule type" value="Genomic_DNA"/>
</dbReference>